<sequence length="231" mass="26807">MNLIKGSFYVFYQSYKRQYLIFWTILLAIVLFSIFMVLTLVDGFTVYLMVSIPVYVFFIIMGSKWLTNTFSYFIRFGVSRIQYAGMTGLFFIAWSLVTAIFTASLHQGIFFINRVLEIDYFTIFHPMLFIDSTLPFHLVFLFDFVILFFFLVSGLLLNYVFFQFGMVGGYTFIGVMAFIPLLGIMLKWYEPVFRFIGDQSFWSLCSVIGLIGVLVYVIVTLSLKKLSAIPV</sequence>
<evidence type="ECO:0000313" key="3">
    <source>
        <dbReference type="Proteomes" id="UP000219252"/>
    </source>
</evidence>
<evidence type="ECO:0000313" key="2">
    <source>
        <dbReference type="EMBL" id="SOC43217.1"/>
    </source>
</evidence>
<keyword evidence="3" id="KW-1185">Reference proteome</keyword>
<feature type="transmembrane region" description="Helical" evidence="1">
    <location>
        <begin position="20"/>
        <end position="40"/>
    </location>
</feature>
<dbReference type="Proteomes" id="UP000219252">
    <property type="component" value="Unassembled WGS sequence"/>
</dbReference>
<dbReference type="AlphaFoldDB" id="A0A285UNC7"/>
<feature type="transmembrane region" description="Helical" evidence="1">
    <location>
        <begin position="136"/>
        <end position="162"/>
    </location>
</feature>
<feature type="transmembrane region" description="Helical" evidence="1">
    <location>
        <begin position="169"/>
        <end position="189"/>
    </location>
</feature>
<gene>
    <name evidence="2" type="ORF">SAMN05877842_11516</name>
</gene>
<dbReference type="RefSeq" id="WP_097150693.1">
    <property type="nucleotide sequence ID" value="NZ_OBQC01000015.1"/>
</dbReference>
<dbReference type="OrthoDB" id="2732186at2"/>
<dbReference type="EMBL" id="OBQC01000015">
    <property type="protein sequence ID" value="SOC43217.1"/>
    <property type="molecule type" value="Genomic_DNA"/>
</dbReference>
<protein>
    <submittedName>
        <fullName evidence="2">Uncharacterized protein</fullName>
    </submittedName>
</protein>
<evidence type="ECO:0000256" key="1">
    <source>
        <dbReference type="SAM" id="Phobius"/>
    </source>
</evidence>
<organism evidence="2 3">
    <name type="scientific">Ureibacillus acetophenoni</name>
    <dbReference type="NCBI Taxonomy" id="614649"/>
    <lineage>
        <taxon>Bacteria</taxon>
        <taxon>Bacillati</taxon>
        <taxon>Bacillota</taxon>
        <taxon>Bacilli</taxon>
        <taxon>Bacillales</taxon>
        <taxon>Caryophanaceae</taxon>
        <taxon>Ureibacillus</taxon>
    </lineage>
</organism>
<feature type="transmembrane region" description="Helical" evidence="1">
    <location>
        <begin position="46"/>
        <end position="67"/>
    </location>
</feature>
<feature type="transmembrane region" description="Helical" evidence="1">
    <location>
        <begin position="88"/>
        <end position="116"/>
    </location>
</feature>
<proteinExistence type="predicted"/>
<accession>A0A285UNC7</accession>
<feature type="transmembrane region" description="Helical" evidence="1">
    <location>
        <begin position="201"/>
        <end position="223"/>
    </location>
</feature>
<reference evidence="3" key="1">
    <citation type="submission" date="2017-08" db="EMBL/GenBank/DDBJ databases">
        <authorList>
            <person name="Varghese N."/>
            <person name="Submissions S."/>
        </authorList>
    </citation>
    <scope>NUCLEOTIDE SEQUENCE [LARGE SCALE GENOMIC DNA]</scope>
    <source>
        <strain evidence="3">JC23</strain>
    </source>
</reference>
<keyword evidence="1" id="KW-0472">Membrane</keyword>
<keyword evidence="1" id="KW-1133">Transmembrane helix</keyword>
<keyword evidence="1" id="KW-0812">Transmembrane</keyword>
<name>A0A285UNC7_9BACL</name>